<keyword evidence="5" id="KW-1185">Reference proteome</keyword>
<dbReference type="SUPFAM" id="SSF53474">
    <property type="entry name" value="alpha/beta-Hydrolases"/>
    <property type="match status" value="1"/>
</dbReference>
<gene>
    <name evidence="4" type="ORF">ACFQZW_04935</name>
</gene>
<dbReference type="PANTHER" id="PTHR40841:SF2">
    <property type="entry name" value="SIDEROPHORE-DEGRADING ESTERASE (EUROFUNG)"/>
    <property type="match status" value="1"/>
</dbReference>
<dbReference type="Proteomes" id="UP001597032">
    <property type="component" value="Unassembled WGS sequence"/>
</dbReference>
<dbReference type="PANTHER" id="PTHR40841">
    <property type="entry name" value="SIDEROPHORE TRIACETYLFUSARININE C ESTERASE"/>
    <property type="match status" value="1"/>
</dbReference>
<dbReference type="InterPro" id="IPR029058">
    <property type="entry name" value="AB_hydrolase_fold"/>
</dbReference>
<evidence type="ECO:0000313" key="5">
    <source>
        <dbReference type="Proteomes" id="UP001597032"/>
    </source>
</evidence>
<comment type="caution">
    <text evidence="4">The sequence shown here is derived from an EMBL/GenBank/DDBJ whole genome shotgun (WGS) entry which is preliminary data.</text>
</comment>
<protein>
    <submittedName>
        <fullName evidence="4">Alpha/beta hydrolase</fullName>
    </submittedName>
</protein>
<feature type="signal peptide" evidence="3">
    <location>
        <begin position="1"/>
        <end position="21"/>
    </location>
</feature>
<dbReference type="Gene3D" id="3.40.50.1820">
    <property type="entry name" value="alpha/beta hydrolase"/>
    <property type="match status" value="1"/>
</dbReference>
<keyword evidence="3" id="KW-0732">Signal</keyword>
<dbReference type="InterPro" id="IPR052558">
    <property type="entry name" value="Siderophore_Hydrolase_D"/>
</dbReference>
<feature type="chain" id="PRO_5046046904" evidence="3">
    <location>
        <begin position="22"/>
        <end position="277"/>
    </location>
</feature>
<sequence>MKKKSILILITIYLFNSSLKAQNNNSIQNKEVFPFGVIEKINSKELSEERVLNIYLPQGYNADSLATYPTIYVLDGSAHEDFPHIAGLVQFMNMYNLMPKSIVVGIANIDRYRDFTYPSTDPRDKKDLPTGGGSEKFIKFIENELQPYIQKNYKTTARKTIIGQSMGGLLATEILTTKAHLFTDYIIVSPSLWWDHQKLVNKAHLFFNKHKDLNKKVFISLGKEHPVMHQVADKLVQAIKEANNRKITLFYEPILDEDHATILHKAVYNAFKALNKN</sequence>
<dbReference type="RefSeq" id="WP_298262911.1">
    <property type="nucleotide sequence ID" value="NZ_JBHTIC010000006.1"/>
</dbReference>
<organism evidence="4 5">
    <name type="scientific">Lutibacter aestuarii</name>
    <dbReference type="NCBI Taxonomy" id="861111"/>
    <lineage>
        <taxon>Bacteria</taxon>
        <taxon>Pseudomonadati</taxon>
        <taxon>Bacteroidota</taxon>
        <taxon>Flavobacteriia</taxon>
        <taxon>Flavobacteriales</taxon>
        <taxon>Flavobacteriaceae</taxon>
        <taxon>Lutibacter</taxon>
    </lineage>
</organism>
<evidence type="ECO:0000313" key="4">
    <source>
        <dbReference type="EMBL" id="MFD0761417.1"/>
    </source>
</evidence>
<keyword evidence="2 4" id="KW-0378">Hydrolase</keyword>
<evidence type="ECO:0000256" key="3">
    <source>
        <dbReference type="SAM" id="SignalP"/>
    </source>
</evidence>
<evidence type="ECO:0000256" key="1">
    <source>
        <dbReference type="ARBA" id="ARBA00005622"/>
    </source>
</evidence>
<dbReference type="InterPro" id="IPR000801">
    <property type="entry name" value="Esterase-like"/>
</dbReference>
<comment type="similarity">
    <text evidence="1">Belongs to the esterase D family.</text>
</comment>
<evidence type="ECO:0000256" key="2">
    <source>
        <dbReference type="ARBA" id="ARBA00022801"/>
    </source>
</evidence>
<dbReference type="EMBL" id="JBHTIC010000006">
    <property type="protein sequence ID" value="MFD0761417.1"/>
    <property type="molecule type" value="Genomic_DNA"/>
</dbReference>
<name>A0ABW2Z3L7_9FLAO</name>
<accession>A0ABW2Z3L7</accession>
<proteinExistence type="inferred from homology"/>
<dbReference type="Pfam" id="PF00756">
    <property type="entry name" value="Esterase"/>
    <property type="match status" value="1"/>
</dbReference>
<dbReference type="GO" id="GO:0016787">
    <property type="term" value="F:hydrolase activity"/>
    <property type="evidence" value="ECO:0007669"/>
    <property type="project" value="UniProtKB-KW"/>
</dbReference>
<reference evidence="5" key="1">
    <citation type="journal article" date="2019" name="Int. J. Syst. Evol. Microbiol.">
        <title>The Global Catalogue of Microorganisms (GCM) 10K type strain sequencing project: providing services to taxonomists for standard genome sequencing and annotation.</title>
        <authorList>
            <consortium name="The Broad Institute Genomics Platform"/>
            <consortium name="The Broad Institute Genome Sequencing Center for Infectious Disease"/>
            <person name="Wu L."/>
            <person name="Ma J."/>
        </authorList>
    </citation>
    <scope>NUCLEOTIDE SEQUENCE [LARGE SCALE GENOMIC DNA]</scope>
    <source>
        <strain evidence="5">CCUG 60022</strain>
    </source>
</reference>